<dbReference type="EMBL" id="JADGMQ010000008">
    <property type="protein sequence ID" value="MBI1621505.1"/>
    <property type="molecule type" value="Genomic_DNA"/>
</dbReference>
<evidence type="ECO:0000256" key="1">
    <source>
        <dbReference type="SAM" id="SignalP"/>
    </source>
</evidence>
<comment type="caution">
    <text evidence="2">The sequence shown here is derived from an EMBL/GenBank/DDBJ whole genome shotgun (WGS) entry which is preliminary data.</text>
</comment>
<dbReference type="Proteomes" id="UP000601789">
    <property type="component" value="Unassembled WGS sequence"/>
</dbReference>
<proteinExistence type="predicted"/>
<sequence length="118" mass="12392">MTKLLLIGTALLASITSAHALECRSVGGHFDNQPVSAIRVVTISGAGITLNGIFNGERSPTRTLPCVRLKSGVLCERAFGPVNVSVMSNRDKLLEVVTDPAGNEIASVAYKCNGALRL</sequence>
<evidence type="ECO:0000313" key="2">
    <source>
        <dbReference type="EMBL" id="MBI1621505.1"/>
    </source>
</evidence>
<feature type="chain" id="PRO_5047367364" description="Secreted protein" evidence="1">
    <location>
        <begin position="21"/>
        <end position="118"/>
    </location>
</feature>
<name>A0ABS0SFW9_9HYPH</name>
<reference evidence="2 3" key="1">
    <citation type="submission" date="2020-10" db="EMBL/GenBank/DDBJ databases">
        <title>Aquamicrobium zhengzhouensis sp. nov., a exopolysaccharide producing bacterium isolated from farmland soil.</title>
        <authorList>
            <person name="Wang X."/>
        </authorList>
    </citation>
    <scope>NUCLEOTIDE SEQUENCE [LARGE SCALE GENOMIC DNA]</scope>
    <source>
        <strain evidence="3">cd-1</strain>
    </source>
</reference>
<protein>
    <recommendedName>
        <fullName evidence="4">Secreted protein</fullName>
    </recommendedName>
</protein>
<evidence type="ECO:0008006" key="4">
    <source>
        <dbReference type="Google" id="ProtNLM"/>
    </source>
</evidence>
<feature type="signal peptide" evidence="1">
    <location>
        <begin position="1"/>
        <end position="20"/>
    </location>
</feature>
<dbReference type="RefSeq" id="WP_198476905.1">
    <property type="nucleotide sequence ID" value="NZ_JADGMQ010000008.1"/>
</dbReference>
<gene>
    <name evidence="2" type="ORF">IOD40_12630</name>
</gene>
<keyword evidence="3" id="KW-1185">Reference proteome</keyword>
<accession>A0ABS0SFW9</accession>
<evidence type="ECO:0000313" key="3">
    <source>
        <dbReference type="Proteomes" id="UP000601789"/>
    </source>
</evidence>
<organism evidence="2 3">
    <name type="scientific">Aquamicrobium zhengzhouense</name>
    <dbReference type="NCBI Taxonomy" id="2781738"/>
    <lineage>
        <taxon>Bacteria</taxon>
        <taxon>Pseudomonadati</taxon>
        <taxon>Pseudomonadota</taxon>
        <taxon>Alphaproteobacteria</taxon>
        <taxon>Hyphomicrobiales</taxon>
        <taxon>Phyllobacteriaceae</taxon>
        <taxon>Aquamicrobium</taxon>
    </lineage>
</organism>
<keyword evidence="1" id="KW-0732">Signal</keyword>